<evidence type="ECO:0000313" key="3">
    <source>
        <dbReference type="Proteomes" id="UP001286456"/>
    </source>
</evidence>
<dbReference type="Gene3D" id="3.30.429.10">
    <property type="entry name" value="Macrophage Migration Inhibitory Factor"/>
    <property type="match status" value="1"/>
</dbReference>
<reference evidence="2" key="1">
    <citation type="journal article" date="2023" name="Mol. Phylogenet. Evol.">
        <title>Genome-scale phylogeny and comparative genomics of the fungal order Sordariales.</title>
        <authorList>
            <person name="Hensen N."/>
            <person name="Bonometti L."/>
            <person name="Westerberg I."/>
            <person name="Brannstrom I.O."/>
            <person name="Guillou S."/>
            <person name="Cros-Aarteil S."/>
            <person name="Calhoun S."/>
            <person name="Haridas S."/>
            <person name="Kuo A."/>
            <person name="Mondo S."/>
            <person name="Pangilinan J."/>
            <person name="Riley R."/>
            <person name="LaButti K."/>
            <person name="Andreopoulos B."/>
            <person name="Lipzen A."/>
            <person name="Chen C."/>
            <person name="Yan M."/>
            <person name="Daum C."/>
            <person name="Ng V."/>
            <person name="Clum A."/>
            <person name="Steindorff A."/>
            <person name="Ohm R.A."/>
            <person name="Martin F."/>
            <person name="Silar P."/>
            <person name="Natvig D.O."/>
            <person name="Lalanne C."/>
            <person name="Gautier V."/>
            <person name="Ament-Velasquez S.L."/>
            <person name="Kruys A."/>
            <person name="Hutchinson M.I."/>
            <person name="Powell A.J."/>
            <person name="Barry K."/>
            <person name="Miller A.N."/>
            <person name="Grigoriev I.V."/>
            <person name="Debuchy R."/>
            <person name="Gladieux P."/>
            <person name="Hiltunen Thoren M."/>
            <person name="Johannesson H."/>
        </authorList>
    </citation>
    <scope>NUCLEOTIDE SEQUENCE</scope>
    <source>
        <strain evidence="2">SMH4131-1</strain>
    </source>
</reference>
<name>A0AAE0MH27_9PEZI</name>
<feature type="domain" description="Tautomerase cis-CaaD-like" evidence="1">
    <location>
        <begin position="1"/>
        <end position="146"/>
    </location>
</feature>
<gene>
    <name evidence="2" type="ORF">B0T19DRAFT_457026</name>
</gene>
<dbReference type="AlphaFoldDB" id="A0AAE0MH27"/>
<sequence>MPLWLIYHPEGTFTTPESKQTLAADITRIYTNAGLPAFYVIVNYVTLPGSNIFVGGESPAAGGKKPFIRISVDHIAVHFGNFEDTAARQLSMITRVDQVLKPHVADKGYDWEFHIDETPRELWKINGFIPPPWHSEAEKLWARENKPSAWQEPADKEKL</sequence>
<keyword evidence="3" id="KW-1185">Reference proteome</keyword>
<proteinExistence type="predicted"/>
<evidence type="ECO:0000313" key="2">
    <source>
        <dbReference type="EMBL" id="KAK3332371.1"/>
    </source>
</evidence>
<accession>A0AAE0MH27</accession>
<evidence type="ECO:0000259" key="1">
    <source>
        <dbReference type="Pfam" id="PF14832"/>
    </source>
</evidence>
<protein>
    <submittedName>
        <fullName evidence="2">Oxalocrotonate tautomerase</fullName>
    </submittedName>
</protein>
<comment type="caution">
    <text evidence="2">The sequence shown here is derived from an EMBL/GenBank/DDBJ whole genome shotgun (WGS) entry which is preliminary data.</text>
</comment>
<dbReference type="InterPro" id="IPR028116">
    <property type="entry name" value="Cis-CaaD-like"/>
</dbReference>
<reference evidence="2" key="2">
    <citation type="submission" date="2023-06" db="EMBL/GenBank/DDBJ databases">
        <authorList>
            <consortium name="Lawrence Berkeley National Laboratory"/>
            <person name="Haridas S."/>
            <person name="Hensen N."/>
            <person name="Bonometti L."/>
            <person name="Westerberg I."/>
            <person name="Brannstrom I.O."/>
            <person name="Guillou S."/>
            <person name="Cros-Aarteil S."/>
            <person name="Calhoun S."/>
            <person name="Kuo A."/>
            <person name="Mondo S."/>
            <person name="Pangilinan J."/>
            <person name="Riley R."/>
            <person name="Labutti K."/>
            <person name="Andreopoulos B."/>
            <person name="Lipzen A."/>
            <person name="Chen C."/>
            <person name="Yanf M."/>
            <person name="Daum C."/>
            <person name="Ng V."/>
            <person name="Clum A."/>
            <person name="Steindorff A."/>
            <person name="Ohm R."/>
            <person name="Martin F."/>
            <person name="Silar P."/>
            <person name="Natvig D."/>
            <person name="Lalanne C."/>
            <person name="Gautier V."/>
            <person name="Ament-Velasquez S.L."/>
            <person name="Kruys A."/>
            <person name="Hutchinson M.I."/>
            <person name="Powell A.J."/>
            <person name="Barry K."/>
            <person name="Miller A.N."/>
            <person name="Grigoriev I.V."/>
            <person name="Debuchy R."/>
            <person name="Gladieux P."/>
            <person name="Thoren M.H."/>
            <person name="Johannesson H."/>
        </authorList>
    </citation>
    <scope>NUCLEOTIDE SEQUENCE</scope>
    <source>
        <strain evidence="2">SMH4131-1</strain>
    </source>
</reference>
<dbReference type="EMBL" id="JAUEPO010000002">
    <property type="protein sequence ID" value="KAK3332371.1"/>
    <property type="molecule type" value="Genomic_DNA"/>
</dbReference>
<organism evidence="2 3">
    <name type="scientific">Cercophora scortea</name>
    <dbReference type="NCBI Taxonomy" id="314031"/>
    <lineage>
        <taxon>Eukaryota</taxon>
        <taxon>Fungi</taxon>
        <taxon>Dikarya</taxon>
        <taxon>Ascomycota</taxon>
        <taxon>Pezizomycotina</taxon>
        <taxon>Sordariomycetes</taxon>
        <taxon>Sordariomycetidae</taxon>
        <taxon>Sordariales</taxon>
        <taxon>Lasiosphaeriaceae</taxon>
        <taxon>Cercophora</taxon>
    </lineage>
</organism>
<dbReference type="Pfam" id="PF14832">
    <property type="entry name" value="Tautomerase_3"/>
    <property type="match status" value="1"/>
</dbReference>
<dbReference type="InterPro" id="IPR014347">
    <property type="entry name" value="Tautomerase/MIF_sf"/>
</dbReference>
<dbReference type="Proteomes" id="UP001286456">
    <property type="component" value="Unassembled WGS sequence"/>
</dbReference>